<proteinExistence type="predicted"/>
<reference evidence="3" key="1">
    <citation type="submission" date="2015-01" db="EMBL/GenBank/DDBJ databases">
        <authorList>
            <person name="Manzoor Shahid"/>
            <person name="Zubair Saima"/>
        </authorList>
    </citation>
    <scope>NUCLEOTIDE SEQUENCE [LARGE SCALE GENOMIC DNA]</scope>
    <source>
        <strain evidence="3">Sp3</strain>
    </source>
</reference>
<dbReference type="InterPro" id="IPR003607">
    <property type="entry name" value="HD/PDEase_dom"/>
</dbReference>
<gene>
    <name evidence="2" type="ORF">SSCH_350046</name>
</gene>
<dbReference type="InterPro" id="IPR006674">
    <property type="entry name" value="HD_domain"/>
</dbReference>
<dbReference type="SMART" id="SM00471">
    <property type="entry name" value="HDc"/>
    <property type="match status" value="1"/>
</dbReference>
<feature type="domain" description="HD/PDEase" evidence="1">
    <location>
        <begin position="93"/>
        <end position="266"/>
    </location>
</feature>
<organism evidence="2 3">
    <name type="scientific">Syntrophaceticus schinkii</name>
    <dbReference type="NCBI Taxonomy" id="499207"/>
    <lineage>
        <taxon>Bacteria</taxon>
        <taxon>Bacillati</taxon>
        <taxon>Bacillota</taxon>
        <taxon>Clostridia</taxon>
        <taxon>Thermoanaerobacterales</taxon>
        <taxon>Thermoanaerobacterales Family III. Incertae Sedis</taxon>
        <taxon>Syntrophaceticus</taxon>
    </lineage>
</organism>
<evidence type="ECO:0000313" key="3">
    <source>
        <dbReference type="Proteomes" id="UP000046155"/>
    </source>
</evidence>
<dbReference type="OrthoDB" id="1732050at2"/>
<dbReference type="Pfam" id="PF01966">
    <property type="entry name" value="HD"/>
    <property type="match status" value="1"/>
</dbReference>
<protein>
    <recommendedName>
        <fullName evidence="1">HD/PDEase domain-containing protein</fullName>
    </recommendedName>
</protein>
<evidence type="ECO:0000259" key="1">
    <source>
        <dbReference type="SMART" id="SM00471"/>
    </source>
</evidence>
<dbReference type="SUPFAM" id="SSF109604">
    <property type="entry name" value="HD-domain/PDEase-like"/>
    <property type="match status" value="1"/>
</dbReference>
<dbReference type="Proteomes" id="UP000046155">
    <property type="component" value="Unassembled WGS sequence"/>
</dbReference>
<accession>A0A0B7MLH3</accession>
<dbReference type="EMBL" id="CDRZ01000231">
    <property type="protein sequence ID" value="CEO89063.1"/>
    <property type="molecule type" value="Genomic_DNA"/>
</dbReference>
<dbReference type="CDD" id="cd00077">
    <property type="entry name" value="HDc"/>
    <property type="match status" value="1"/>
</dbReference>
<keyword evidence="3" id="KW-1185">Reference proteome</keyword>
<evidence type="ECO:0000313" key="2">
    <source>
        <dbReference type="EMBL" id="CEO89063.1"/>
    </source>
</evidence>
<sequence length="284" mass="32149">MTPVPAEAAKSINDAAEGRCDLNYFGGGPMEEGASNNSEGKYEKSGVLKSEYPYRRELFYKTLLEVLNPKIVAYLERLYQVEELLSLSGIISVGENQLHHVIRMLEMAASIPDSVLEVLKITGEELIAGVIFHDVGKGKEVDDRIFEASLVQKSRAPAYLRHYPGMNWAEWTVPFHNHIGESHQTAKKYHCSQKVLEAVALHHHVKIRPRTMNLIGDALNISKIVRLDIFHYKPAQYAAPGSNLAQVIAILDQMCAIEKKWFSGVFRAGTWNRSRSNMRWFVIW</sequence>
<dbReference type="AlphaFoldDB" id="A0A0B7MLH3"/>
<name>A0A0B7MLH3_9FIRM</name>